<dbReference type="Proteomes" id="UP000789759">
    <property type="component" value="Unassembled WGS sequence"/>
</dbReference>
<evidence type="ECO:0000313" key="1">
    <source>
        <dbReference type="EMBL" id="CAG8538416.1"/>
    </source>
</evidence>
<organism evidence="1 2">
    <name type="scientific">Cetraspora pellucida</name>
    <dbReference type="NCBI Taxonomy" id="1433469"/>
    <lineage>
        <taxon>Eukaryota</taxon>
        <taxon>Fungi</taxon>
        <taxon>Fungi incertae sedis</taxon>
        <taxon>Mucoromycota</taxon>
        <taxon>Glomeromycotina</taxon>
        <taxon>Glomeromycetes</taxon>
        <taxon>Diversisporales</taxon>
        <taxon>Gigasporaceae</taxon>
        <taxon>Cetraspora</taxon>
    </lineage>
</organism>
<accession>A0A9N9FJG2</accession>
<name>A0A9N9FJG2_9GLOM</name>
<dbReference type="InterPro" id="IPR015947">
    <property type="entry name" value="PUA-like_sf"/>
</dbReference>
<protein>
    <submittedName>
        <fullName evidence="1">24982_t:CDS:1</fullName>
    </submittedName>
</protein>
<evidence type="ECO:0000313" key="2">
    <source>
        <dbReference type="Proteomes" id="UP000789759"/>
    </source>
</evidence>
<keyword evidence="2" id="KW-1185">Reference proteome</keyword>
<gene>
    <name evidence="1" type="ORF">CPELLU_LOCUS4182</name>
</gene>
<dbReference type="AlphaFoldDB" id="A0A9N9FJG2"/>
<dbReference type="SUPFAM" id="SSF88697">
    <property type="entry name" value="PUA domain-like"/>
    <property type="match status" value="1"/>
</dbReference>
<proteinExistence type="predicted"/>
<dbReference type="OrthoDB" id="2344808at2759"/>
<dbReference type="EMBL" id="CAJVQA010002156">
    <property type="protein sequence ID" value="CAG8538416.1"/>
    <property type="molecule type" value="Genomic_DNA"/>
</dbReference>
<comment type="caution">
    <text evidence="1">The sequence shown here is derived from an EMBL/GenBank/DDBJ whole genome shotgun (WGS) entry which is preliminary data.</text>
</comment>
<sequence>MESSSIKDRPILHALTIMEPFATCIIHGPKRLENRTYPLDISSLSAKSGASASSKGVWIAIHVSSSKRNLSKNDPTCSIIRLQCWEQLPSLDELKQKNYFGKIIGVARFINCLKAEDVPDDNVWKGDYGSSGSGRNQRYCWIIDEVRALERLIECKGNTGIWKVDDQIAKQICEEIVLD</sequence>
<reference evidence="1" key="1">
    <citation type="submission" date="2021-06" db="EMBL/GenBank/DDBJ databases">
        <authorList>
            <person name="Kallberg Y."/>
            <person name="Tangrot J."/>
            <person name="Rosling A."/>
        </authorList>
    </citation>
    <scope>NUCLEOTIDE SEQUENCE</scope>
    <source>
        <strain evidence="1">FL966</strain>
    </source>
</reference>